<evidence type="ECO:0000313" key="2">
    <source>
        <dbReference type="Proteomes" id="UP000616151"/>
    </source>
</evidence>
<dbReference type="Proteomes" id="UP000616151">
    <property type="component" value="Unassembled WGS sequence"/>
</dbReference>
<name>A0ACC5R395_9HYPH</name>
<keyword evidence="1" id="KW-0378">Hydrolase</keyword>
<reference evidence="1" key="1">
    <citation type="submission" date="2021-01" db="EMBL/GenBank/DDBJ databases">
        <authorList>
            <person name="Sun Q."/>
        </authorList>
    </citation>
    <scope>NUCLEOTIDE SEQUENCE</scope>
    <source>
        <strain evidence="1">YIM B02566</strain>
    </source>
</reference>
<gene>
    <name evidence="1" type="ORF">JHL16_12175</name>
</gene>
<comment type="caution">
    <text evidence="1">The sequence shown here is derived from an EMBL/GenBank/DDBJ whole genome shotgun (WGS) entry which is preliminary data.</text>
</comment>
<proteinExistence type="predicted"/>
<dbReference type="EMBL" id="JAENHL010000007">
    <property type="protein sequence ID" value="MBK1867103.1"/>
    <property type="molecule type" value="Genomic_DNA"/>
</dbReference>
<evidence type="ECO:0000313" key="1">
    <source>
        <dbReference type="EMBL" id="MBK1867103.1"/>
    </source>
</evidence>
<keyword evidence="2" id="KW-1185">Reference proteome</keyword>
<sequence>MRIYSKEGYAPFRDYVTWYRVTGDPQSKKPPVVLLHGGPGAAHDYLDRYKLLARDGRQVIHYDQLGCGKSTLLPDKGADFWTPKLFVEELNSLIDFLGIRSAYHVLGQSWGGMLGAEFGITRPKGLKSLTIANSPASMELWVAEANRLRSEMPAKIRSALDRHEKAGTLTDPEYLDAAMAFYERHVCRVVPFPPEVKRSFDQIGRNPTVYNTMNGPNEFFVIGSLKTWSVVDKVKAIDVPTLLISGRYDEATPAVVQPFADNIKGARWVIFEKSSHLPHVEETEKCMKTVASFLDEND</sequence>
<organism evidence="1 2">
    <name type="scientific">Taklimakanibacter albus</name>
    <dbReference type="NCBI Taxonomy" id="2800327"/>
    <lineage>
        <taxon>Bacteria</taxon>
        <taxon>Pseudomonadati</taxon>
        <taxon>Pseudomonadota</taxon>
        <taxon>Alphaproteobacteria</taxon>
        <taxon>Hyphomicrobiales</taxon>
        <taxon>Aestuariivirgaceae</taxon>
        <taxon>Taklimakanibacter</taxon>
    </lineage>
</organism>
<protein>
    <submittedName>
        <fullName evidence="1">Proline iminopeptidase-family hydrolase</fullName>
    </submittedName>
</protein>
<accession>A0ACC5R395</accession>